<dbReference type="Pfam" id="PF01964">
    <property type="entry name" value="ThiC_Rad_SAM"/>
    <property type="match status" value="1"/>
</dbReference>
<evidence type="ECO:0000256" key="8">
    <source>
        <dbReference type="ARBA" id="ARBA00023239"/>
    </source>
</evidence>
<keyword evidence="3" id="KW-0949">S-adenosyl-L-methionine</keyword>
<keyword evidence="2" id="KW-0004">4Fe-4S</keyword>
<comment type="caution">
    <text evidence="10">The sequence shown here is derived from an EMBL/GenBank/DDBJ whole genome shotgun (WGS) entry which is preliminary data.</text>
</comment>
<dbReference type="NCBIfam" id="NF009895">
    <property type="entry name" value="PRK13352.1"/>
    <property type="match status" value="1"/>
</dbReference>
<dbReference type="PANTHER" id="PTHR30557:SF1">
    <property type="entry name" value="PHOSPHOMETHYLPYRIMIDINE SYNTHASE, CHLOROPLASTIC"/>
    <property type="match status" value="1"/>
</dbReference>
<evidence type="ECO:0000256" key="2">
    <source>
        <dbReference type="ARBA" id="ARBA00022485"/>
    </source>
</evidence>
<evidence type="ECO:0000256" key="6">
    <source>
        <dbReference type="ARBA" id="ARBA00023004"/>
    </source>
</evidence>
<keyword evidence="8 10" id="KW-0456">Lyase</keyword>
<accession>A0A9X7J2Q5</accession>
<keyword evidence="5" id="KW-0862">Zinc</keyword>
<organism evidence="10 11">
    <name type="scientific">Neomoorella stamsii</name>
    <dbReference type="NCBI Taxonomy" id="1266720"/>
    <lineage>
        <taxon>Bacteria</taxon>
        <taxon>Bacillati</taxon>
        <taxon>Bacillota</taxon>
        <taxon>Clostridia</taxon>
        <taxon>Neomoorellales</taxon>
        <taxon>Neomoorellaceae</taxon>
        <taxon>Neomoorella</taxon>
    </lineage>
</organism>
<evidence type="ECO:0000256" key="9">
    <source>
        <dbReference type="NCBIfam" id="TIGR00190"/>
    </source>
</evidence>
<dbReference type="GO" id="GO:0005829">
    <property type="term" value="C:cytosol"/>
    <property type="evidence" value="ECO:0007669"/>
    <property type="project" value="TreeGrafter"/>
</dbReference>
<dbReference type="Gene3D" id="6.10.250.620">
    <property type="match status" value="1"/>
</dbReference>
<keyword evidence="7" id="KW-0411">Iron-sulfur</keyword>
<keyword evidence="6" id="KW-0408">Iron</keyword>
<evidence type="ECO:0000256" key="7">
    <source>
        <dbReference type="ARBA" id="ARBA00023014"/>
    </source>
</evidence>
<dbReference type="AlphaFoldDB" id="A0A9X7J2Q5"/>
<evidence type="ECO:0000256" key="1">
    <source>
        <dbReference type="ARBA" id="ARBA00001966"/>
    </source>
</evidence>
<protein>
    <recommendedName>
        <fullName evidence="9">Phosphomethylpyrimidine synthase</fullName>
        <ecNumber evidence="9">4.1.99.17</ecNumber>
    </recommendedName>
</protein>
<dbReference type="SFLD" id="SFLDF00407">
    <property type="entry name" value="phosphomethylpyrimidine_syntha"/>
    <property type="match status" value="1"/>
</dbReference>
<evidence type="ECO:0000256" key="5">
    <source>
        <dbReference type="ARBA" id="ARBA00022833"/>
    </source>
</evidence>
<sequence length="432" mass="46655">MTLLNSALEGIITPAMEQVAAQEGVTPEFVRQGIAEGTIVVPHNMLRRNRVPVGIGTGLRTKVSASVGLYGDKSDLAEEVKKIKMAVAAGTDAIMDLSVSGDIDGMRKEALAATPTPVGTLPLYQALVEAREKYGSPVKMKVEELFEVIERQAADGIDFLALHCGTTISVVERAQKEGRVDPLVSYGGSHLIGWMLYNQRENPLYEYYERILEIARRYDVTLSLADGMRPGCLADSLDGPQVQELVVLGELVQRAREAGVQVMVKGPGHVPLNQLKATVALQKSLCQGAPYFVFGPVVTDIAAGYDHINAAIGGALSAWAGADFLCYVTASEHLGLPDSYQVREGVVAARIAAHAADLAKGLPGAREWDLEISRARKELDWKKQIALAIDPERARQLRKERSNDASSGCAMCGKYCAMEIVSQYLGTSRQTC</sequence>
<dbReference type="InterPro" id="IPR002817">
    <property type="entry name" value="ThiC/BzaA/B"/>
</dbReference>
<gene>
    <name evidence="10" type="primary">thiC_3</name>
    <name evidence="10" type="ORF">MOST_17010</name>
</gene>
<dbReference type="SFLD" id="SFLDS00113">
    <property type="entry name" value="Radical_SAM_Phosphomethylpyrim"/>
    <property type="match status" value="1"/>
</dbReference>
<name>A0A9X7J2Q5_9FIRM</name>
<dbReference type="EMBL" id="PVXL01000044">
    <property type="protein sequence ID" value="PRR72807.1"/>
    <property type="molecule type" value="Genomic_DNA"/>
</dbReference>
<comment type="cofactor">
    <cofactor evidence="1">
        <name>[4Fe-4S] cluster</name>
        <dbReference type="ChEBI" id="CHEBI:49883"/>
    </cofactor>
</comment>
<evidence type="ECO:0000313" key="10">
    <source>
        <dbReference type="EMBL" id="PRR72807.1"/>
    </source>
</evidence>
<dbReference type="GO" id="GO:0046872">
    <property type="term" value="F:metal ion binding"/>
    <property type="evidence" value="ECO:0007669"/>
    <property type="project" value="UniProtKB-KW"/>
</dbReference>
<dbReference type="GO" id="GO:0070284">
    <property type="term" value="F:phosphomethylpyrimidine synthase activity"/>
    <property type="evidence" value="ECO:0007669"/>
    <property type="project" value="UniProtKB-EC"/>
</dbReference>
<keyword evidence="4" id="KW-0479">Metal-binding</keyword>
<proteinExistence type="predicted"/>
<reference evidence="10 11" key="1">
    <citation type="submission" date="2018-03" db="EMBL/GenBank/DDBJ databases">
        <title>Genome sequence of Moorella stamsii DSM 26217.</title>
        <authorList>
            <person name="Poehlein A."/>
            <person name="Daniel R."/>
        </authorList>
    </citation>
    <scope>NUCLEOTIDE SEQUENCE [LARGE SCALE GENOMIC DNA]</scope>
    <source>
        <strain evidence="11">DSM 26217</strain>
    </source>
</reference>
<dbReference type="GO" id="GO:0009228">
    <property type="term" value="P:thiamine biosynthetic process"/>
    <property type="evidence" value="ECO:0007669"/>
    <property type="project" value="UniProtKB-UniRule"/>
</dbReference>
<dbReference type="NCBIfam" id="TIGR00190">
    <property type="entry name" value="thiC"/>
    <property type="match status" value="1"/>
</dbReference>
<dbReference type="Proteomes" id="UP000239430">
    <property type="component" value="Unassembled WGS sequence"/>
</dbReference>
<dbReference type="SFLD" id="SFLDG01114">
    <property type="entry name" value="phosphomethylpyrimidine_syntha"/>
    <property type="match status" value="1"/>
</dbReference>
<evidence type="ECO:0000256" key="4">
    <source>
        <dbReference type="ARBA" id="ARBA00022723"/>
    </source>
</evidence>
<dbReference type="Gene3D" id="3.20.20.540">
    <property type="entry name" value="Radical SAM ThiC family, central domain"/>
    <property type="match status" value="1"/>
</dbReference>
<dbReference type="EC" id="4.1.99.17" evidence="9"/>
<dbReference type="PANTHER" id="PTHR30557">
    <property type="entry name" value="THIAMINE BIOSYNTHESIS PROTEIN THIC"/>
    <property type="match status" value="1"/>
</dbReference>
<evidence type="ECO:0000256" key="3">
    <source>
        <dbReference type="ARBA" id="ARBA00022691"/>
    </source>
</evidence>
<keyword evidence="11" id="KW-1185">Reference proteome</keyword>
<evidence type="ECO:0000313" key="11">
    <source>
        <dbReference type="Proteomes" id="UP000239430"/>
    </source>
</evidence>
<dbReference type="GO" id="GO:0051539">
    <property type="term" value="F:4 iron, 4 sulfur cluster binding"/>
    <property type="evidence" value="ECO:0007669"/>
    <property type="project" value="UniProtKB-KW"/>
</dbReference>
<dbReference type="RefSeq" id="WP_054935548.1">
    <property type="nucleotide sequence ID" value="NZ_PVXL01000044.1"/>
</dbReference>
<dbReference type="InterPro" id="IPR038521">
    <property type="entry name" value="ThiC/Bza_core_dom"/>
</dbReference>